<proteinExistence type="predicted"/>
<accession>A0AB39JCR9</accession>
<protein>
    <submittedName>
        <fullName evidence="1">Uncharacterized protein</fullName>
    </submittedName>
</protein>
<dbReference type="EMBL" id="PP542043">
    <property type="protein sequence ID" value="XDO02185.1"/>
    <property type="molecule type" value="Genomic_DNA"/>
</dbReference>
<reference evidence="1" key="1">
    <citation type="submission" date="2024-03" db="EMBL/GenBank/DDBJ databases">
        <title>Eukaryotic viruses encode the ribosomal protein eL40.</title>
        <authorList>
            <person name="Thomy J."/>
            <person name="Schvarcz C.R."/>
            <person name="McBeain K.A."/>
            <person name="Edwards K.F."/>
            <person name="Steward G.F."/>
        </authorList>
    </citation>
    <scope>NUCLEOTIDE SEQUENCE</scope>
    <source>
        <strain evidence="1">FloV-SA2</strain>
    </source>
</reference>
<organism evidence="1">
    <name type="scientific">Florenciella sp. virus SA2</name>
    <dbReference type="NCBI Taxonomy" id="3240092"/>
    <lineage>
        <taxon>Viruses</taxon>
    </lineage>
</organism>
<name>A0AB39JCR9_9VIRU</name>
<sequence length="332" mass="40507">MLDQIKINNMKCGIFNNCSYWGKRSSILKSGVCKYYRRSINDKYEWCIIEMMIFGIVNKSLMTNILNRMKILIFEEIPVNEFNKIVKLIEIISQIDLTNIWEKKVEKVLEFIELSKTCKRGRICSYANTWWRFKQNHYNFDIINIDKVNKYKKQEDSEELLKLGELLITFIEQRSMSIIDVFNKMYKLEDKMGKRYRRRDGIYMFWEIVEDIFKNNNKFMKIINYSREIFYKKTLKERPYYGVWISLFIVNYDKYDWNETFVFNPTKIDLNIYFENRKNIQIDDYVIQDYHVNKKYGLEKFARIGAFVENEDCSDLENADVYKDYYVEKKRT</sequence>
<gene>
    <name evidence="1" type="ORF">FloV-SA2_00367</name>
</gene>
<evidence type="ECO:0000313" key="1">
    <source>
        <dbReference type="EMBL" id="XDO02185.1"/>
    </source>
</evidence>